<dbReference type="FunFam" id="3.30.428.10:FF:000002">
    <property type="entry name" value="Galactose-1-phosphate uridylyltransferase"/>
    <property type="match status" value="1"/>
</dbReference>
<evidence type="ECO:0000256" key="3">
    <source>
        <dbReference type="ARBA" id="ARBA00004947"/>
    </source>
</evidence>
<protein>
    <recommendedName>
        <fullName evidence="12">Galactose-1-phosphate uridylyltransferase</fullName>
        <ecNumber evidence="12">2.7.7.12</ecNumber>
    </recommendedName>
</protein>
<dbReference type="InterPro" id="IPR036265">
    <property type="entry name" value="HIT-like_sf"/>
</dbReference>
<evidence type="ECO:0000256" key="13">
    <source>
        <dbReference type="SAM" id="MobiDB-lite"/>
    </source>
</evidence>
<comment type="pathway">
    <text evidence="3 12">Carbohydrate metabolism; galactose metabolism.</text>
</comment>
<dbReference type="InterPro" id="IPR005850">
    <property type="entry name" value="GalP_Utransf_C"/>
</dbReference>
<feature type="domain" description="Galactose-1-phosphate uridyl transferase C-terminal" evidence="15">
    <location>
        <begin position="183"/>
        <end position="349"/>
    </location>
</feature>
<dbReference type="PROSITE" id="PS00117">
    <property type="entry name" value="GAL_P_UDP_TRANSF_I"/>
    <property type="match status" value="1"/>
</dbReference>
<reference evidence="17" key="2">
    <citation type="submission" date="2025-08" db="UniProtKB">
        <authorList>
            <consortium name="RefSeq"/>
        </authorList>
    </citation>
    <scope>IDENTIFICATION</scope>
    <source>
        <strain evidence="17">14028-0561.14</strain>
        <tissue evidence="17">Whole fly</tissue>
    </source>
</reference>
<evidence type="ECO:0000313" key="16">
    <source>
        <dbReference type="Proteomes" id="UP001652661"/>
    </source>
</evidence>
<dbReference type="RefSeq" id="XP_017026169.1">
    <property type="nucleotide sequence ID" value="XM_017170680.3"/>
</dbReference>
<feature type="region of interest" description="Disordered" evidence="13">
    <location>
        <begin position="31"/>
        <end position="54"/>
    </location>
</feature>
<comment type="similarity">
    <text evidence="4 12">Belongs to the galactose-1-phosphate uridylyltransferase type 1 family.</text>
</comment>
<dbReference type="AlphaFoldDB" id="A0A6P4IRS1"/>
<keyword evidence="6 12" id="KW-0548">Nucleotidyltransferase</keyword>
<proteinExistence type="inferred from homology"/>
<dbReference type="NCBIfam" id="TIGR00209">
    <property type="entry name" value="galT_1"/>
    <property type="match status" value="1"/>
</dbReference>
<reference evidence="16" key="1">
    <citation type="submission" date="2025-05" db="UniProtKB">
        <authorList>
            <consortium name="RefSeq"/>
        </authorList>
    </citation>
    <scope>NUCLEOTIDE SEQUENCE [LARGE SCALE GENOMIC DNA]</scope>
    <source>
        <strain evidence="16">14028-0561.14</strain>
    </source>
</reference>
<evidence type="ECO:0000256" key="7">
    <source>
        <dbReference type="ARBA" id="ARBA00022723"/>
    </source>
</evidence>
<organism evidence="16 17">
    <name type="scientific">Drosophila kikkawai</name>
    <name type="common">Fruit fly</name>
    <dbReference type="NCBI Taxonomy" id="30033"/>
    <lineage>
        <taxon>Eukaryota</taxon>
        <taxon>Metazoa</taxon>
        <taxon>Ecdysozoa</taxon>
        <taxon>Arthropoda</taxon>
        <taxon>Hexapoda</taxon>
        <taxon>Insecta</taxon>
        <taxon>Pterygota</taxon>
        <taxon>Neoptera</taxon>
        <taxon>Endopterygota</taxon>
        <taxon>Diptera</taxon>
        <taxon>Brachycera</taxon>
        <taxon>Muscomorpha</taxon>
        <taxon>Ephydroidea</taxon>
        <taxon>Drosophilidae</taxon>
        <taxon>Drosophila</taxon>
        <taxon>Sophophora</taxon>
    </lineage>
</organism>
<evidence type="ECO:0000256" key="4">
    <source>
        <dbReference type="ARBA" id="ARBA00010951"/>
    </source>
</evidence>
<dbReference type="PANTHER" id="PTHR11943:SF1">
    <property type="entry name" value="GALACTOSE-1-PHOSPHATE URIDYLYLTRANSFERASE"/>
    <property type="match status" value="1"/>
</dbReference>
<sequence>MQFVASEHPHRRLNPLTGQWVLVCPHRTQRPWSGQQEKAQKNELPEFDPSNPLCPGVTRPNGIETPAYESTYVFENDFPALVESVPVPPNSDDPLFQTAGARGNCRVMCFHPKSNLTLPTMSAAEINIVIGEWINQFNELSAKYAWVQIFENKGAAMGCSNPHPHCQIWSCSFLPTEPQLKQDRLRAYYATNDRPMLADYVERELQRQERIVIENPDWLVVVPFWATWPFETMLISRNNNKRINDLTLEQRHNLAVTIKELTTKYDNLFQCSFPYSMGWHGAPTGPEHAHASSAHWTLHAIYYPPLLRSATVRKFMVGFELLAMAQRDLTPEQAAQRLREVDGKCHYLNKK</sequence>
<keyword evidence="5 12" id="KW-0808">Transferase</keyword>
<dbReference type="PANTHER" id="PTHR11943">
    <property type="entry name" value="GALACTOSE-1-PHOSPHATE URIDYLYLTRANSFERASE"/>
    <property type="match status" value="1"/>
</dbReference>
<evidence type="ECO:0000259" key="15">
    <source>
        <dbReference type="Pfam" id="PF02744"/>
    </source>
</evidence>
<dbReference type="Pfam" id="PF01087">
    <property type="entry name" value="GalP_UDP_transf"/>
    <property type="match status" value="1"/>
</dbReference>
<evidence type="ECO:0000256" key="12">
    <source>
        <dbReference type="RuleBase" id="RU000506"/>
    </source>
</evidence>
<evidence type="ECO:0000256" key="11">
    <source>
        <dbReference type="PIRSR" id="PIRSR000808-1"/>
    </source>
</evidence>
<keyword evidence="10 12" id="KW-0119">Carbohydrate metabolism</keyword>
<evidence type="ECO:0000256" key="8">
    <source>
        <dbReference type="ARBA" id="ARBA00022833"/>
    </source>
</evidence>
<dbReference type="GO" id="GO:0008270">
    <property type="term" value="F:zinc ion binding"/>
    <property type="evidence" value="ECO:0007669"/>
    <property type="project" value="InterPro"/>
</dbReference>
<dbReference type="GO" id="GO:0005737">
    <property type="term" value="C:cytoplasm"/>
    <property type="evidence" value="ECO:0007669"/>
    <property type="project" value="TreeGrafter"/>
</dbReference>
<comment type="cofactor">
    <cofactor evidence="2">
        <name>Zn(2+)</name>
        <dbReference type="ChEBI" id="CHEBI:29105"/>
    </cofactor>
</comment>
<dbReference type="EC" id="2.7.7.12" evidence="12"/>
<dbReference type="FunFam" id="3.30.428.10:FF:000001">
    <property type="entry name" value="Galactose-1-phosphate uridylyltransferase"/>
    <property type="match status" value="1"/>
</dbReference>
<comment type="catalytic activity">
    <reaction evidence="1 12">
        <text>alpha-D-galactose 1-phosphate + UDP-alpha-D-glucose = alpha-D-glucose 1-phosphate + UDP-alpha-D-galactose</text>
        <dbReference type="Rhea" id="RHEA:13989"/>
        <dbReference type="ChEBI" id="CHEBI:58336"/>
        <dbReference type="ChEBI" id="CHEBI:58601"/>
        <dbReference type="ChEBI" id="CHEBI:58885"/>
        <dbReference type="ChEBI" id="CHEBI:66914"/>
        <dbReference type="EC" id="2.7.7.12"/>
    </reaction>
</comment>
<dbReference type="CDD" id="cd00608">
    <property type="entry name" value="GalT"/>
    <property type="match status" value="1"/>
</dbReference>
<dbReference type="Proteomes" id="UP001652661">
    <property type="component" value="Chromosome 2L"/>
</dbReference>
<dbReference type="GO" id="GO:0008108">
    <property type="term" value="F:UDP-glucose:hexose-1-phosphate uridylyltransferase activity"/>
    <property type="evidence" value="ECO:0007669"/>
    <property type="project" value="UniProtKB-EC"/>
</dbReference>
<keyword evidence="7 12" id="KW-0479">Metal-binding</keyword>
<evidence type="ECO:0000256" key="10">
    <source>
        <dbReference type="ARBA" id="ARBA00023277"/>
    </source>
</evidence>
<dbReference type="GO" id="GO:0033499">
    <property type="term" value="P:galactose catabolic process via UDP-galactose, Leloir pathway"/>
    <property type="evidence" value="ECO:0007669"/>
    <property type="project" value="TreeGrafter"/>
</dbReference>
<dbReference type="Pfam" id="PF02744">
    <property type="entry name" value="GalP_UDP_tr_C"/>
    <property type="match status" value="1"/>
</dbReference>
<dbReference type="UniPathway" id="UPA00214"/>
<evidence type="ECO:0000259" key="14">
    <source>
        <dbReference type="Pfam" id="PF01087"/>
    </source>
</evidence>
<dbReference type="NCBIfam" id="NF008724">
    <property type="entry name" value="PRK11720.1"/>
    <property type="match status" value="1"/>
</dbReference>
<feature type="active site" description="Tele-UMP-histidine intermediate" evidence="11">
    <location>
        <position position="165"/>
    </location>
</feature>
<evidence type="ECO:0000256" key="6">
    <source>
        <dbReference type="ARBA" id="ARBA00022695"/>
    </source>
</evidence>
<keyword evidence="8" id="KW-0862">Zinc</keyword>
<feature type="domain" description="Galactose-1-phosphate uridyl transferase N-terminal" evidence="14">
    <location>
        <begin position="2"/>
        <end position="175"/>
    </location>
</feature>
<keyword evidence="16" id="KW-1185">Reference proteome</keyword>
<evidence type="ECO:0000256" key="1">
    <source>
        <dbReference type="ARBA" id="ARBA00001107"/>
    </source>
</evidence>
<evidence type="ECO:0000313" key="17">
    <source>
        <dbReference type="RefSeq" id="XP_017026169.1"/>
    </source>
</evidence>
<dbReference type="SUPFAM" id="SSF54197">
    <property type="entry name" value="HIT-like"/>
    <property type="match status" value="2"/>
</dbReference>
<evidence type="ECO:0000256" key="2">
    <source>
        <dbReference type="ARBA" id="ARBA00001947"/>
    </source>
</evidence>
<dbReference type="Gene3D" id="3.30.428.10">
    <property type="entry name" value="HIT-like"/>
    <property type="match status" value="2"/>
</dbReference>
<evidence type="ECO:0000256" key="5">
    <source>
        <dbReference type="ARBA" id="ARBA00022679"/>
    </source>
</evidence>
<dbReference type="PIRSF" id="PIRSF000808">
    <property type="entry name" value="GalT"/>
    <property type="match status" value="1"/>
</dbReference>
<dbReference type="OMA" id="CFENRGA"/>
<name>A0A6P4IRS1_DROKI</name>
<dbReference type="InterPro" id="IPR005849">
    <property type="entry name" value="GalP_Utransf_N"/>
</dbReference>
<evidence type="ECO:0000256" key="9">
    <source>
        <dbReference type="ARBA" id="ARBA00023144"/>
    </source>
</evidence>
<dbReference type="InterPro" id="IPR001937">
    <property type="entry name" value="GalP_UDPtransf1"/>
</dbReference>
<keyword evidence="9 12" id="KW-0299">Galactose metabolism</keyword>
<dbReference type="OrthoDB" id="418412at2759"/>
<gene>
    <name evidence="17" type="primary">Galt</name>
</gene>
<dbReference type="InterPro" id="IPR019779">
    <property type="entry name" value="GalP_UDPtransf1_His-AS"/>
</dbReference>
<accession>A0A6P4IRS1</accession>